<evidence type="ECO:0000313" key="1">
    <source>
        <dbReference type="EMBL" id="MED6126305.1"/>
    </source>
</evidence>
<keyword evidence="2" id="KW-1185">Reference proteome</keyword>
<evidence type="ECO:0000313" key="2">
    <source>
        <dbReference type="Proteomes" id="UP001341840"/>
    </source>
</evidence>
<gene>
    <name evidence="1" type="ORF">PIB30_077196</name>
</gene>
<dbReference type="EMBL" id="JASCZI010031240">
    <property type="protein sequence ID" value="MED6126305.1"/>
    <property type="molecule type" value="Genomic_DNA"/>
</dbReference>
<reference evidence="1 2" key="1">
    <citation type="journal article" date="2023" name="Plants (Basel)">
        <title>Bridging the Gap: Combining Genomics and Transcriptomics Approaches to Understand Stylosanthes scabra, an Orphan Legume from the Brazilian Caatinga.</title>
        <authorList>
            <person name="Ferreira-Neto J.R.C."/>
            <person name="da Silva M.D."/>
            <person name="Binneck E."/>
            <person name="de Melo N.F."/>
            <person name="da Silva R.H."/>
            <person name="de Melo A.L.T.M."/>
            <person name="Pandolfi V."/>
            <person name="Bustamante F.O."/>
            <person name="Brasileiro-Vidal A.C."/>
            <person name="Benko-Iseppon A.M."/>
        </authorList>
    </citation>
    <scope>NUCLEOTIDE SEQUENCE [LARGE SCALE GENOMIC DNA]</scope>
    <source>
        <tissue evidence="1">Leaves</tissue>
    </source>
</reference>
<dbReference type="Pfam" id="PF00687">
    <property type="entry name" value="Ribosomal_L1"/>
    <property type="match status" value="1"/>
</dbReference>
<dbReference type="SUPFAM" id="SSF56808">
    <property type="entry name" value="Ribosomal protein L1"/>
    <property type="match status" value="1"/>
</dbReference>
<sequence length="175" mass="19790">MASAASPRIPTVTETVKSALEALLKWRDSTSESHKPKLLDADEEFLYLVLTLKTIPHKSRVNPYNIPLPHTLLSPFSETCLIIDDRSTSKLTKQEPQKKIKAENIGVSKVLRLSKLASDYRPFEAKWKLCDSYDVCFTDKRVVPLLPRLLGKKFFREEEDSGSGLQGFHGERGDC</sequence>
<dbReference type="Gene3D" id="3.40.50.790">
    <property type="match status" value="1"/>
</dbReference>
<organism evidence="1 2">
    <name type="scientific">Stylosanthes scabra</name>
    <dbReference type="NCBI Taxonomy" id="79078"/>
    <lineage>
        <taxon>Eukaryota</taxon>
        <taxon>Viridiplantae</taxon>
        <taxon>Streptophyta</taxon>
        <taxon>Embryophyta</taxon>
        <taxon>Tracheophyta</taxon>
        <taxon>Spermatophyta</taxon>
        <taxon>Magnoliopsida</taxon>
        <taxon>eudicotyledons</taxon>
        <taxon>Gunneridae</taxon>
        <taxon>Pentapetalae</taxon>
        <taxon>rosids</taxon>
        <taxon>fabids</taxon>
        <taxon>Fabales</taxon>
        <taxon>Fabaceae</taxon>
        <taxon>Papilionoideae</taxon>
        <taxon>50 kb inversion clade</taxon>
        <taxon>dalbergioids sensu lato</taxon>
        <taxon>Dalbergieae</taxon>
        <taxon>Pterocarpus clade</taxon>
        <taxon>Stylosanthes</taxon>
    </lineage>
</organism>
<accession>A0ABU6RQU2</accession>
<protein>
    <submittedName>
        <fullName evidence="1">Uncharacterized protein</fullName>
    </submittedName>
</protein>
<name>A0ABU6RQU2_9FABA</name>
<dbReference type="InterPro" id="IPR028364">
    <property type="entry name" value="Ribosomal_uL1/biogenesis"/>
</dbReference>
<dbReference type="InterPro" id="IPR016095">
    <property type="entry name" value="Ribosomal_uL1_3-a/b-sand"/>
</dbReference>
<proteinExistence type="predicted"/>
<dbReference type="InterPro" id="IPR023674">
    <property type="entry name" value="Ribosomal_uL1-like"/>
</dbReference>
<dbReference type="Proteomes" id="UP001341840">
    <property type="component" value="Unassembled WGS sequence"/>
</dbReference>
<comment type="caution">
    <text evidence="1">The sequence shown here is derived from an EMBL/GenBank/DDBJ whole genome shotgun (WGS) entry which is preliminary data.</text>
</comment>